<dbReference type="EMBL" id="CP165734">
    <property type="protein sequence ID" value="XDV60890.1"/>
    <property type="molecule type" value="Genomic_DNA"/>
</dbReference>
<gene>
    <name evidence="4" type="ORF">AB8Z38_17305</name>
</gene>
<keyword evidence="4" id="KW-0032">Aminotransferase</keyword>
<evidence type="ECO:0000256" key="3">
    <source>
        <dbReference type="RuleBase" id="RU003560"/>
    </source>
</evidence>
<dbReference type="InterPro" id="IPR015421">
    <property type="entry name" value="PyrdxlP-dep_Trfase_major"/>
</dbReference>
<dbReference type="InterPro" id="IPR015424">
    <property type="entry name" value="PyrdxlP-dep_Trfase"/>
</dbReference>
<proteinExistence type="inferred from homology"/>
<dbReference type="Pfam" id="PF00202">
    <property type="entry name" value="Aminotran_3"/>
    <property type="match status" value="1"/>
</dbReference>
<evidence type="ECO:0000313" key="4">
    <source>
        <dbReference type="EMBL" id="XDV60890.1"/>
    </source>
</evidence>
<dbReference type="InterPro" id="IPR015422">
    <property type="entry name" value="PyrdxlP-dep_Trfase_small"/>
</dbReference>
<comment type="similarity">
    <text evidence="3">Belongs to the class-III pyridoxal-phosphate-dependent aminotransferase family.</text>
</comment>
<protein>
    <submittedName>
        <fullName evidence="4">Aspartate aminotransferase family protein</fullName>
    </submittedName>
</protein>
<sequence>MGYPTNRVSAHSGTKIDEDTVNRQREAFNSTAGFLRVGQRSEESFARAQLVFPGGTSRATIEQDPTPLYIERGIGSHLCDVDGRRFLDLNCNFTTLIHGHAFAPVVEALTRQLQLGSCFANPTQSEIELAELLCGRIPRIDCVRFVNTGTEAVLFAIKAARAFTGRSKIAKFEGAYHGAYDWVEVSQAATPDNWGDPIAPNSTAFYRGMPASVLDEVVVLRFNDVENVRRLMSLHAHDLAAIILDPMPSRAGLIAPTPEFLAAVQETARKNSIPVIADEVLNLRQGFQGASARYGLVPDLITMGKIIGGGLPIGAIGGREELMKVFDASAGRPLLPQGGTFSANPLSMTAGLAAMRHLDDRTFAHLETLGKVVREGIGRAISIRHAPVCVTGAASLFRIHPQAQTPNDYRGIYPTRAGANVMMQLTRFFVENGIILPHSATACVSTPMTRADAEFIVDVFEGFLDSHQDILDAIAK</sequence>
<dbReference type="PANTHER" id="PTHR43713:SF3">
    <property type="entry name" value="GLUTAMATE-1-SEMIALDEHYDE 2,1-AMINOMUTASE 1, CHLOROPLASTIC-RELATED"/>
    <property type="match status" value="1"/>
</dbReference>
<dbReference type="GO" id="GO:0008483">
    <property type="term" value="F:transaminase activity"/>
    <property type="evidence" value="ECO:0007669"/>
    <property type="project" value="UniProtKB-KW"/>
</dbReference>
<accession>A0AB39XSJ1</accession>
<evidence type="ECO:0000256" key="1">
    <source>
        <dbReference type="ARBA" id="ARBA00001933"/>
    </source>
</evidence>
<organism evidence="4">
    <name type="scientific">Bradyrhizobium sp. LLZ17</name>
    <dbReference type="NCBI Taxonomy" id="3239388"/>
    <lineage>
        <taxon>Bacteria</taxon>
        <taxon>Pseudomonadati</taxon>
        <taxon>Pseudomonadota</taxon>
        <taxon>Alphaproteobacteria</taxon>
        <taxon>Hyphomicrobiales</taxon>
        <taxon>Nitrobacteraceae</taxon>
        <taxon>Bradyrhizobium</taxon>
    </lineage>
</organism>
<dbReference type="GO" id="GO:0030170">
    <property type="term" value="F:pyridoxal phosphate binding"/>
    <property type="evidence" value="ECO:0007669"/>
    <property type="project" value="InterPro"/>
</dbReference>
<dbReference type="AlphaFoldDB" id="A0AB39XSJ1"/>
<dbReference type="RefSeq" id="WP_369726235.1">
    <property type="nucleotide sequence ID" value="NZ_CP165734.1"/>
</dbReference>
<dbReference type="PANTHER" id="PTHR43713">
    <property type="entry name" value="GLUTAMATE-1-SEMIALDEHYDE 2,1-AMINOMUTASE"/>
    <property type="match status" value="1"/>
</dbReference>
<dbReference type="InterPro" id="IPR005814">
    <property type="entry name" value="Aminotrans_3"/>
</dbReference>
<evidence type="ECO:0000256" key="2">
    <source>
        <dbReference type="ARBA" id="ARBA00022898"/>
    </source>
</evidence>
<dbReference type="Gene3D" id="3.40.640.10">
    <property type="entry name" value="Type I PLP-dependent aspartate aminotransferase-like (Major domain)"/>
    <property type="match status" value="1"/>
</dbReference>
<dbReference type="CDD" id="cd00610">
    <property type="entry name" value="OAT_like"/>
    <property type="match status" value="1"/>
</dbReference>
<dbReference type="Gene3D" id="3.90.1150.10">
    <property type="entry name" value="Aspartate Aminotransferase, domain 1"/>
    <property type="match status" value="1"/>
</dbReference>
<reference evidence="4" key="1">
    <citation type="submission" date="2024-08" db="EMBL/GenBank/DDBJ databases">
        <authorList>
            <person name="Chaddad Z."/>
            <person name="Lamrabet M."/>
            <person name="Bouhnik O."/>
            <person name="Alami S."/>
            <person name="Wipf D."/>
            <person name="Courty P.E."/>
            <person name="Missbah El Idrissi M."/>
        </authorList>
    </citation>
    <scope>NUCLEOTIDE SEQUENCE</scope>
    <source>
        <strain evidence="4">LLZ17</strain>
    </source>
</reference>
<name>A0AB39XSJ1_9BRAD</name>
<keyword evidence="2 3" id="KW-0663">Pyridoxal phosphate</keyword>
<comment type="cofactor">
    <cofactor evidence="1">
        <name>pyridoxal 5'-phosphate</name>
        <dbReference type="ChEBI" id="CHEBI:597326"/>
    </cofactor>
</comment>
<keyword evidence="4" id="KW-0808">Transferase</keyword>
<dbReference type="SUPFAM" id="SSF53383">
    <property type="entry name" value="PLP-dependent transferases"/>
    <property type="match status" value="1"/>
</dbReference>